<name>A0A382N8Q0_9ZZZZ</name>
<protein>
    <recommendedName>
        <fullName evidence="2">Lipoprotein</fullName>
    </recommendedName>
</protein>
<evidence type="ECO:0008006" key="2">
    <source>
        <dbReference type="Google" id="ProtNLM"/>
    </source>
</evidence>
<reference evidence="1" key="1">
    <citation type="submission" date="2018-05" db="EMBL/GenBank/DDBJ databases">
        <authorList>
            <person name="Lanie J.A."/>
            <person name="Ng W.-L."/>
            <person name="Kazmierczak K.M."/>
            <person name="Andrzejewski T.M."/>
            <person name="Davidsen T.M."/>
            <person name="Wayne K.J."/>
            <person name="Tettelin H."/>
            <person name="Glass J.I."/>
            <person name="Rusch D."/>
            <person name="Podicherti R."/>
            <person name="Tsui H.-C.T."/>
            <person name="Winkler M.E."/>
        </authorList>
    </citation>
    <scope>NUCLEOTIDE SEQUENCE</scope>
</reference>
<dbReference type="EMBL" id="UINC01098528">
    <property type="protein sequence ID" value="SVC57120.1"/>
    <property type="molecule type" value="Genomic_DNA"/>
</dbReference>
<sequence>MKSYFIWLIIIGGILFFVGSCGEPEESGDTCTAATDTTASGSITVGSETLSGTYTGPCTTFLVELAAALGVLPSDTKSVRSSYVVTSSNSVSDESFYYSDTTCSTLSLSLKSLRSDVAVGVASGSNYKVTYKSIYLKEFVNSSAAEAFREKVYSDAGLSVDLTQGCVYEGSTSGTEYKDLWNVTSTTLKTGDYDEDTYPSSVEATEYTKQ</sequence>
<gene>
    <name evidence="1" type="ORF">METZ01_LOCUS309974</name>
</gene>
<organism evidence="1">
    <name type="scientific">marine metagenome</name>
    <dbReference type="NCBI Taxonomy" id="408172"/>
    <lineage>
        <taxon>unclassified sequences</taxon>
        <taxon>metagenomes</taxon>
        <taxon>ecological metagenomes</taxon>
    </lineage>
</organism>
<accession>A0A382N8Q0</accession>
<dbReference type="AlphaFoldDB" id="A0A382N8Q0"/>
<proteinExistence type="predicted"/>
<evidence type="ECO:0000313" key="1">
    <source>
        <dbReference type="EMBL" id="SVC57120.1"/>
    </source>
</evidence>
<dbReference type="PROSITE" id="PS51257">
    <property type="entry name" value="PROKAR_LIPOPROTEIN"/>
    <property type="match status" value="1"/>
</dbReference>